<dbReference type="InterPro" id="IPR050390">
    <property type="entry name" value="C5-Methyltransferase"/>
</dbReference>
<accession>A0A7X2NKF9</accession>
<evidence type="ECO:0000256" key="3">
    <source>
        <dbReference type="ARBA" id="ARBA00022679"/>
    </source>
</evidence>
<dbReference type="Gene3D" id="3.90.120.10">
    <property type="entry name" value="DNA Methylase, subunit A, domain 2"/>
    <property type="match status" value="1"/>
</dbReference>
<comment type="similarity">
    <text evidence="6 7">Belongs to the class I-like SAM-binding methyltransferase superfamily. C5-methyltransferase family.</text>
</comment>
<dbReference type="NCBIfam" id="TIGR00675">
    <property type="entry name" value="dcm"/>
    <property type="match status" value="1"/>
</dbReference>
<proteinExistence type="inferred from homology"/>
<organism evidence="8 9">
    <name type="scientific">Clostridium porci</name>
    <dbReference type="NCBI Taxonomy" id="2605778"/>
    <lineage>
        <taxon>Bacteria</taxon>
        <taxon>Bacillati</taxon>
        <taxon>Bacillota</taxon>
        <taxon>Clostridia</taxon>
        <taxon>Eubacteriales</taxon>
        <taxon>Clostridiaceae</taxon>
        <taxon>Clostridium</taxon>
    </lineage>
</organism>
<dbReference type="Gene3D" id="3.40.50.150">
    <property type="entry name" value="Vaccinia Virus protein VP39"/>
    <property type="match status" value="1"/>
</dbReference>
<dbReference type="EC" id="2.1.1.37" evidence="1"/>
<keyword evidence="9" id="KW-1185">Reference proteome</keyword>
<name>A0A7X2NKF9_9CLOT</name>
<sequence length="482" mass="54205">MRIKTSKRGLTFSFTANETFTVGSKYRYVIDVAANEVLILPDAGGNHIVSKKGPNQKPLVDLRAKDVRDFIEDAAYLEVSFEKGHIVVAAMKPSVQINENLSEVELCQLLDKKEDVPTITLDKELFTAQSPVMYKMLEAAGLFSPKVRQDISYVFDVISLFSGAGLLDYPFFRDPDFEIRAAVDFDKAACETYRNNIGDHILCMDMRDVEPDMLNCKTPDLIIGGPCCQGYSNANRHNLASAEAEAKRSLVDDYVRIVKAKRPYIFVIENVPQFLTKEQGKYLERVLTGLPEYQITYQIVSDLAVGGFTKRKRMILLGSRIGKIVIPDLELSHTRTAKEALIRVDDTWFNAGDITKPGADTVRKMSFVRPGHNYKDIPEMRDLDRHSDTYRRLAWDEPAPTIVNWRKVNMMPPEGNRILSVSEVAALMGLSKKFRFFGSLNDKQQQLGNGVTYAIASFIKSIVKNKLLQFANETIGVVPGLV</sequence>
<protein>
    <recommendedName>
        <fullName evidence="1">DNA (cytosine-5-)-methyltransferase</fullName>
        <ecNumber evidence="1">2.1.1.37</ecNumber>
    </recommendedName>
</protein>
<dbReference type="PANTHER" id="PTHR10629:SF52">
    <property type="entry name" value="DNA (CYTOSINE-5)-METHYLTRANSFERASE 1"/>
    <property type="match status" value="1"/>
</dbReference>
<dbReference type="Proteomes" id="UP000429958">
    <property type="component" value="Unassembled WGS sequence"/>
</dbReference>
<keyword evidence="3 6" id="KW-0808">Transferase</keyword>
<evidence type="ECO:0000313" key="9">
    <source>
        <dbReference type="Proteomes" id="UP000429958"/>
    </source>
</evidence>
<dbReference type="RefSeq" id="WP_154472000.1">
    <property type="nucleotide sequence ID" value="NZ_VUMD01000006.1"/>
</dbReference>
<evidence type="ECO:0000256" key="1">
    <source>
        <dbReference type="ARBA" id="ARBA00011975"/>
    </source>
</evidence>
<comment type="caution">
    <text evidence="8">The sequence shown here is derived from an EMBL/GenBank/DDBJ whole genome shotgun (WGS) entry which is preliminary data.</text>
</comment>
<dbReference type="PANTHER" id="PTHR10629">
    <property type="entry name" value="CYTOSINE-SPECIFIC METHYLTRANSFERASE"/>
    <property type="match status" value="1"/>
</dbReference>
<gene>
    <name evidence="8" type="ORF">FYJ39_08225</name>
</gene>
<evidence type="ECO:0000256" key="2">
    <source>
        <dbReference type="ARBA" id="ARBA00022603"/>
    </source>
</evidence>
<dbReference type="EMBL" id="VUMD01000006">
    <property type="protein sequence ID" value="MSS36556.1"/>
    <property type="molecule type" value="Genomic_DNA"/>
</dbReference>
<dbReference type="PRINTS" id="PR00105">
    <property type="entry name" value="C5METTRFRASE"/>
</dbReference>
<evidence type="ECO:0000256" key="5">
    <source>
        <dbReference type="ARBA" id="ARBA00022747"/>
    </source>
</evidence>
<evidence type="ECO:0000256" key="4">
    <source>
        <dbReference type="ARBA" id="ARBA00022691"/>
    </source>
</evidence>
<reference evidence="8 9" key="1">
    <citation type="submission" date="2019-08" db="EMBL/GenBank/DDBJ databases">
        <title>In-depth cultivation of the pig gut microbiome towards novel bacterial diversity and tailored functional studies.</title>
        <authorList>
            <person name="Wylensek D."/>
            <person name="Hitch T.C.A."/>
            <person name="Clavel T."/>
        </authorList>
    </citation>
    <scope>NUCLEOTIDE SEQUENCE [LARGE SCALE GENOMIC DNA]</scope>
    <source>
        <strain evidence="8 9">WCA-389-WT-23D1</strain>
    </source>
</reference>
<keyword evidence="5" id="KW-0680">Restriction system</keyword>
<dbReference type="InterPro" id="IPR029063">
    <property type="entry name" value="SAM-dependent_MTases_sf"/>
</dbReference>
<dbReference type="InterPro" id="IPR001525">
    <property type="entry name" value="C5_MeTfrase"/>
</dbReference>
<keyword evidence="4 6" id="KW-0949">S-adenosyl-L-methionine</keyword>
<feature type="active site" evidence="6">
    <location>
        <position position="228"/>
    </location>
</feature>
<evidence type="ECO:0000256" key="6">
    <source>
        <dbReference type="PROSITE-ProRule" id="PRU01016"/>
    </source>
</evidence>
<dbReference type="SUPFAM" id="SSF53335">
    <property type="entry name" value="S-adenosyl-L-methionine-dependent methyltransferases"/>
    <property type="match status" value="1"/>
</dbReference>
<evidence type="ECO:0000256" key="7">
    <source>
        <dbReference type="RuleBase" id="RU000416"/>
    </source>
</evidence>
<dbReference type="AlphaFoldDB" id="A0A7X2NKF9"/>
<dbReference type="GO" id="GO:0003677">
    <property type="term" value="F:DNA binding"/>
    <property type="evidence" value="ECO:0007669"/>
    <property type="project" value="TreeGrafter"/>
</dbReference>
<dbReference type="GO" id="GO:0003886">
    <property type="term" value="F:DNA (cytosine-5-)-methyltransferase activity"/>
    <property type="evidence" value="ECO:0007669"/>
    <property type="project" value="UniProtKB-EC"/>
</dbReference>
<evidence type="ECO:0000313" key="8">
    <source>
        <dbReference type="EMBL" id="MSS36556.1"/>
    </source>
</evidence>
<dbReference type="GO" id="GO:0009307">
    <property type="term" value="P:DNA restriction-modification system"/>
    <property type="evidence" value="ECO:0007669"/>
    <property type="project" value="UniProtKB-KW"/>
</dbReference>
<dbReference type="Pfam" id="PF00145">
    <property type="entry name" value="DNA_methylase"/>
    <property type="match status" value="1"/>
</dbReference>
<dbReference type="GO" id="GO:0032259">
    <property type="term" value="P:methylation"/>
    <property type="evidence" value="ECO:0007669"/>
    <property type="project" value="UniProtKB-KW"/>
</dbReference>
<keyword evidence="2 6" id="KW-0489">Methyltransferase</keyword>
<dbReference type="GO" id="GO:0044027">
    <property type="term" value="P:negative regulation of gene expression via chromosomal CpG island methylation"/>
    <property type="evidence" value="ECO:0007669"/>
    <property type="project" value="TreeGrafter"/>
</dbReference>
<dbReference type="PROSITE" id="PS51679">
    <property type="entry name" value="SAM_MT_C5"/>
    <property type="match status" value="1"/>
</dbReference>